<reference evidence="1" key="2">
    <citation type="submission" date="2023-01" db="EMBL/GenBank/DDBJ databases">
        <authorList>
            <person name="Sun Q."/>
            <person name="Evtushenko L."/>
        </authorList>
    </citation>
    <scope>NUCLEOTIDE SEQUENCE</scope>
    <source>
        <strain evidence="1">VKM B-2789</strain>
    </source>
</reference>
<sequence>MDPVILFSQLPAGATAPDWVHLVPAGEFRGVDGRGPFVLRDAAQVIRNSLAATGGRLPIDENHSIDRLAPKGEPSPARGWIVELQSRDDGIWGKVEWTVTGAALVADRAYRGLSPALTRRPDGNEVTGVLRASLTNIPNLSSLTTLHDRSEDMDFLARARQALGLGADVAEADVLTAIAAQKTVIDTHSTQLAGIRKAAGLADNLAPDAMVIELQTRQSAGDTDIAKLRTTVLELQTQLTTQHNDAAKREATRVIDEAIAAGKTAIVPIRDHYIERHMKDPAGVEKELGAMVSLHSGRVVVPPKDKNDPASGLTSDQIELCSQMGLTTEQFIASRKSLGMENI</sequence>
<protein>
    <recommendedName>
        <fullName evidence="3">Mu-like prophage I protein</fullName>
    </recommendedName>
</protein>
<evidence type="ECO:0000313" key="2">
    <source>
        <dbReference type="Proteomes" id="UP001143330"/>
    </source>
</evidence>
<dbReference type="AlphaFoldDB" id="A0A9W6K0E3"/>
<comment type="caution">
    <text evidence="1">The sequence shown here is derived from an EMBL/GenBank/DDBJ whole genome shotgun (WGS) entry which is preliminary data.</text>
</comment>
<accession>A0A9W6K0E3</accession>
<keyword evidence="2" id="KW-1185">Reference proteome</keyword>
<evidence type="ECO:0000313" key="1">
    <source>
        <dbReference type="EMBL" id="GLK85694.1"/>
    </source>
</evidence>
<dbReference type="RefSeq" id="WP_213359393.1">
    <property type="nucleotide sequence ID" value="NZ_BSFM01000017.1"/>
</dbReference>
<name>A0A9W6K0E3_9HYPH</name>
<gene>
    <name evidence="1" type="ORF">GCM10017653_37640</name>
</gene>
<dbReference type="EMBL" id="BSFM01000017">
    <property type="protein sequence ID" value="GLK85694.1"/>
    <property type="molecule type" value="Genomic_DNA"/>
</dbReference>
<dbReference type="PIRSF" id="PIRSF016624">
    <property type="entry name" value="Mu_prophg_I"/>
    <property type="match status" value="1"/>
</dbReference>
<dbReference type="Proteomes" id="UP001143330">
    <property type="component" value="Unassembled WGS sequence"/>
</dbReference>
<dbReference type="Pfam" id="PF10123">
    <property type="entry name" value="Mu-like_Pro"/>
    <property type="match status" value="1"/>
</dbReference>
<reference evidence="1" key="1">
    <citation type="journal article" date="2014" name="Int. J. Syst. Evol. Microbiol.">
        <title>Complete genome sequence of Corynebacterium casei LMG S-19264T (=DSM 44701T), isolated from a smear-ripened cheese.</title>
        <authorList>
            <consortium name="US DOE Joint Genome Institute (JGI-PGF)"/>
            <person name="Walter F."/>
            <person name="Albersmeier A."/>
            <person name="Kalinowski J."/>
            <person name="Ruckert C."/>
        </authorList>
    </citation>
    <scope>NUCLEOTIDE SEQUENCE</scope>
    <source>
        <strain evidence="1">VKM B-2789</strain>
    </source>
</reference>
<dbReference type="InterPro" id="IPR012106">
    <property type="entry name" value="Phage_Mu_Gp1"/>
</dbReference>
<organism evidence="1 2">
    <name type="scientific">Ancylobacter defluvii</name>
    <dbReference type="NCBI Taxonomy" id="1282440"/>
    <lineage>
        <taxon>Bacteria</taxon>
        <taxon>Pseudomonadati</taxon>
        <taxon>Pseudomonadota</taxon>
        <taxon>Alphaproteobacteria</taxon>
        <taxon>Hyphomicrobiales</taxon>
        <taxon>Xanthobacteraceae</taxon>
        <taxon>Ancylobacter</taxon>
    </lineage>
</organism>
<evidence type="ECO:0008006" key="3">
    <source>
        <dbReference type="Google" id="ProtNLM"/>
    </source>
</evidence>
<proteinExistence type="predicted"/>